<reference evidence="16 17" key="1">
    <citation type="journal article" date="2012" name="MBio">
        <title>Insight into the transmission biology and species-specific functional capabilities of tsetse (Diptera: glossinidae) obligate symbiont wigglesworthia.</title>
        <authorList>
            <person name="Rio R.V."/>
            <person name="Symula R.E."/>
            <person name="Wang J."/>
            <person name="Lohs C."/>
            <person name="Wu Y.N."/>
            <person name="Snyder A.K."/>
            <person name="Bjornson R.D."/>
            <person name="Oshima K."/>
            <person name="Biehl B.S."/>
            <person name="Perna N.T."/>
            <person name="Hattori M."/>
            <person name="Aksoy S."/>
        </authorList>
    </citation>
    <scope>NUCLEOTIDE SEQUENCE [LARGE SCALE GENOMIC DNA]</scope>
    <source>
        <strain evidence="16">WGM</strain>
    </source>
</reference>
<feature type="binding site" evidence="12 14">
    <location>
        <begin position="354"/>
        <end position="357"/>
    </location>
    <ligand>
        <name>ATP</name>
        <dbReference type="ChEBI" id="CHEBI:30616"/>
    </ligand>
</feature>
<keyword evidence="9 12" id="KW-0030">Aminoacyl-tRNA synthetase</keyword>
<feature type="domain" description="Aminoacyl-transfer RNA synthetases class-II family profile" evidence="15">
    <location>
        <begin position="172"/>
        <end position="415"/>
    </location>
</feature>
<dbReference type="GO" id="GO:0005737">
    <property type="term" value="C:cytoplasm"/>
    <property type="evidence" value="ECO:0007669"/>
    <property type="project" value="UniProtKB-SubCell"/>
</dbReference>
<comment type="pathway">
    <text evidence="2 12">Aminoacyl-tRNA biosynthesis; selenocysteinyl-tRNA(Sec) biosynthesis; L-seryl-tRNA(Sec) from L-serine and tRNA(Sec): step 1/1.</text>
</comment>
<comment type="similarity">
    <text evidence="3 12">Belongs to the class-II aminoacyl-tRNA synthetase family. Type-1 seryl-tRNA synthetase subfamily.</text>
</comment>
<dbReference type="EMBL" id="CP003315">
    <property type="protein sequence ID" value="AFA41109.1"/>
    <property type="molecule type" value="Genomic_DNA"/>
</dbReference>
<dbReference type="GO" id="GO:0005524">
    <property type="term" value="F:ATP binding"/>
    <property type="evidence" value="ECO:0007669"/>
    <property type="project" value="UniProtKB-UniRule"/>
</dbReference>
<dbReference type="GO" id="GO:0004828">
    <property type="term" value="F:serine-tRNA ligase activity"/>
    <property type="evidence" value="ECO:0007669"/>
    <property type="project" value="UniProtKB-UniRule"/>
</dbReference>
<gene>
    <name evidence="12 16" type="primary">serS</name>
    <name evidence="16" type="ORF">WIGMOR_0269</name>
</gene>
<dbReference type="NCBIfam" id="TIGR00414">
    <property type="entry name" value="serS"/>
    <property type="match status" value="1"/>
</dbReference>
<comment type="catalytic activity">
    <reaction evidence="11 12">
        <text>tRNA(Ser) + L-serine + ATP = L-seryl-tRNA(Ser) + AMP + diphosphate + H(+)</text>
        <dbReference type="Rhea" id="RHEA:12292"/>
        <dbReference type="Rhea" id="RHEA-COMP:9669"/>
        <dbReference type="Rhea" id="RHEA-COMP:9703"/>
        <dbReference type="ChEBI" id="CHEBI:15378"/>
        <dbReference type="ChEBI" id="CHEBI:30616"/>
        <dbReference type="ChEBI" id="CHEBI:33019"/>
        <dbReference type="ChEBI" id="CHEBI:33384"/>
        <dbReference type="ChEBI" id="CHEBI:78442"/>
        <dbReference type="ChEBI" id="CHEBI:78533"/>
        <dbReference type="ChEBI" id="CHEBI:456215"/>
        <dbReference type="EC" id="6.1.1.11"/>
    </reaction>
</comment>
<keyword evidence="5 12" id="KW-0436">Ligase</keyword>
<name>H6Q4P9_WIGGL</name>
<evidence type="ECO:0000256" key="5">
    <source>
        <dbReference type="ARBA" id="ARBA00022598"/>
    </source>
</evidence>
<dbReference type="Gene3D" id="3.30.930.10">
    <property type="entry name" value="Bira Bifunctional Protein, Domain 2"/>
    <property type="match status" value="1"/>
</dbReference>
<dbReference type="RefSeq" id="WP_014354048.1">
    <property type="nucleotide sequence ID" value="NC_016893.1"/>
</dbReference>
<evidence type="ECO:0000256" key="7">
    <source>
        <dbReference type="ARBA" id="ARBA00022840"/>
    </source>
</evidence>
<feature type="binding site" evidence="14">
    <location>
        <begin position="283"/>
        <end position="286"/>
    </location>
    <ligand>
        <name>ATP</name>
        <dbReference type="ChEBI" id="CHEBI:30616"/>
    </ligand>
</feature>
<dbReference type="CDD" id="cd00770">
    <property type="entry name" value="SerRS_core"/>
    <property type="match status" value="1"/>
</dbReference>
<proteinExistence type="inferred from homology"/>
<dbReference type="UniPathway" id="UPA00906">
    <property type="reaction ID" value="UER00895"/>
</dbReference>
<evidence type="ECO:0000313" key="17">
    <source>
        <dbReference type="Proteomes" id="UP000009061"/>
    </source>
</evidence>
<dbReference type="InterPro" id="IPR002317">
    <property type="entry name" value="Ser-tRNA-ligase_type_1"/>
</dbReference>
<dbReference type="PIRSF" id="PIRSF001529">
    <property type="entry name" value="Ser-tRNA-synth_IIa"/>
    <property type="match status" value="1"/>
</dbReference>
<evidence type="ECO:0000256" key="3">
    <source>
        <dbReference type="ARBA" id="ARBA00010728"/>
    </source>
</evidence>
<dbReference type="GO" id="GO:0006434">
    <property type="term" value="P:seryl-tRNA aminoacylation"/>
    <property type="evidence" value="ECO:0007669"/>
    <property type="project" value="UniProtKB-UniRule"/>
</dbReference>
<keyword evidence="7 12" id="KW-0067">ATP-binding</keyword>
<evidence type="ECO:0000256" key="4">
    <source>
        <dbReference type="ARBA" id="ARBA00022490"/>
    </source>
</evidence>
<protein>
    <recommendedName>
        <fullName evidence="12">Serine--tRNA ligase</fullName>
        <ecNumber evidence="12">6.1.1.11</ecNumber>
    </recommendedName>
    <alternativeName>
        <fullName evidence="12">Seryl-tRNA synthetase</fullName>
        <shortName evidence="12">SerRS</shortName>
    </alternativeName>
    <alternativeName>
        <fullName evidence="12">Seryl-tRNA(Ser/Sec) synthetase</fullName>
    </alternativeName>
</protein>
<evidence type="ECO:0000259" key="15">
    <source>
        <dbReference type="PROSITE" id="PS50862"/>
    </source>
</evidence>
<evidence type="ECO:0000256" key="11">
    <source>
        <dbReference type="ARBA" id="ARBA00048823"/>
    </source>
</evidence>
<dbReference type="Gene3D" id="1.10.287.40">
    <property type="entry name" value="Serine-tRNA synthetase, tRNA binding domain"/>
    <property type="match status" value="1"/>
</dbReference>
<feature type="binding site" evidence="13">
    <location>
        <position position="267"/>
    </location>
    <ligand>
        <name>L-serine</name>
        <dbReference type="ChEBI" id="CHEBI:33384"/>
    </ligand>
</feature>
<dbReference type="KEGG" id="wgl:WIGMOR_0269"/>
<dbReference type="InterPro" id="IPR010978">
    <property type="entry name" value="tRNA-bd_arm"/>
</dbReference>
<evidence type="ECO:0000256" key="6">
    <source>
        <dbReference type="ARBA" id="ARBA00022741"/>
    </source>
</evidence>
<dbReference type="AlphaFoldDB" id="H6Q4P9"/>
<keyword evidence="8 12" id="KW-0648">Protein biosynthesis</keyword>
<dbReference type="HOGENOM" id="CLU_023797_0_1_6"/>
<feature type="binding site" evidence="12">
    <location>
        <begin position="236"/>
        <end position="238"/>
    </location>
    <ligand>
        <name>L-serine</name>
        <dbReference type="ChEBI" id="CHEBI:33384"/>
    </ligand>
</feature>
<dbReference type="OrthoDB" id="9804647at2"/>
<dbReference type="InterPro" id="IPR045864">
    <property type="entry name" value="aa-tRNA-synth_II/BPL/LPL"/>
</dbReference>
<dbReference type="InterPro" id="IPR002314">
    <property type="entry name" value="aa-tRNA-synt_IIb"/>
</dbReference>
<comment type="subcellular location">
    <subcellularLocation>
        <location evidence="1 12">Cytoplasm</location>
    </subcellularLocation>
</comment>
<evidence type="ECO:0000256" key="9">
    <source>
        <dbReference type="ARBA" id="ARBA00023146"/>
    </source>
</evidence>
<keyword evidence="4 12" id="KW-0963">Cytoplasm</keyword>
<evidence type="ECO:0000256" key="14">
    <source>
        <dbReference type="PIRSR" id="PIRSR001529-2"/>
    </source>
</evidence>
<dbReference type="HAMAP" id="MF_00176">
    <property type="entry name" value="Ser_tRNA_synth_type1"/>
    <property type="match status" value="1"/>
</dbReference>
<accession>H6Q4P9</accession>
<evidence type="ECO:0000256" key="10">
    <source>
        <dbReference type="ARBA" id="ARBA00047929"/>
    </source>
</evidence>
<dbReference type="PROSITE" id="PS50862">
    <property type="entry name" value="AA_TRNA_LIGASE_II"/>
    <property type="match status" value="1"/>
</dbReference>
<dbReference type="GO" id="GO:0016260">
    <property type="term" value="P:selenocysteine biosynthetic process"/>
    <property type="evidence" value="ECO:0007669"/>
    <property type="project" value="UniProtKB-UniRule"/>
</dbReference>
<dbReference type="eggNOG" id="COG0172">
    <property type="taxonomic scope" value="Bacteria"/>
</dbReference>
<evidence type="ECO:0000256" key="1">
    <source>
        <dbReference type="ARBA" id="ARBA00004496"/>
    </source>
</evidence>
<dbReference type="Proteomes" id="UP000009061">
    <property type="component" value="Chromosome"/>
</dbReference>
<feature type="binding site" evidence="12 13">
    <location>
        <position position="290"/>
    </location>
    <ligand>
        <name>L-serine</name>
        <dbReference type="ChEBI" id="CHEBI:33384"/>
    </ligand>
</feature>
<feature type="binding site" evidence="12">
    <location>
        <position position="390"/>
    </location>
    <ligand>
        <name>L-serine</name>
        <dbReference type="ChEBI" id="CHEBI:33384"/>
    </ligand>
</feature>
<sequence>MINPKFLRNNIEEVSKNLSLRNFILNIDKIQKWNKIRKNLQLEVDKLRSQRTLQAKKIHILKIQGSSIEILKKESFEINQLLSIKKTQLDSIKKKINDYYYSIPNLLSKDVPLGNNQSRNVEIKRWGHPKNYQYKIKNHVEIGENLHQLSISRAAKISGSKFVLLCDNIAHMHRALSQFMMDLHTIKHGYIEYYLPYLVHKDMLYGTGQLPKFYNDFFYVTSYYKKKYHNYTLIPTAEVPLINLMRNEIIEEKTLPIKMTAHTPCFRSEAGSYGQDTRGLIRVHQFDKIEIVQIVKPEQSMQALEEITLHAEHILELLCLPYRKILLCSGDTGFSSCKTYDLEVWMPSQNIYKEVSSCSNTSDFQSRRIKLRYKDKKNKKIQFAHTLNGSALAIGRTLAAIIENYQTKDGYIVIPKVLRSYMQGKSIIQ</sequence>
<comment type="domain">
    <text evidence="12">Consists of two distinct domains, a catalytic core and a N-terminal extension that is involved in tRNA binding.</text>
</comment>
<dbReference type="PANTHER" id="PTHR43697">
    <property type="entry name" value="SERYL-TRNA SYNTHETASE"/>
    <property type="match status" value="1"/>
</dbReference>
<feature type="binding site" evidence="13">
    <location>
        <position position="388"/>
    </location>
    <ligand>
        <name>L-serine</name>
        <dbReference type="ChEBI" id="CHEBI:33384"/>
    </ligand>
</feature>
<dbReference type="InterPro" id="IPR006195">
    <property type="entry name" value="aa-tRNA-synth_II"/>
</dbReference>
<comment type="subunit">
    <text evidence="12">Homodimer. The tRNA molecule binds across the dimer.</text>
</comment>
<comment type="function">
    <text evidence="12">Catalyzes the attachment of serine to tRNA(Ser). Is also able to aminoacylate tRNA(Sec) with serine, to form the misacylated tRNA L-seryl-tRNA(Sec), which will be further converted into selenocysteinyl-tRNA(Sec).</text>
</comment>
<dbReference type="InterPro" id="IPR033729">
    <property type="entry name" value="SerRS_core"/>
</dbReference>
<dbReference type="EC" id="6.1.1.11" evidence="12"/>
<dbReference type="InterPro" id="IPR042103">
    <property type="entry name" value="SerRS_1_N_sf"/>
</dbReference>
<dbReference type="Pfam" id="PF00587">
    <property type="entry name" value="tRNA-synt_2b"/>
    <property type="match status" value="1"/>
</dbReference>
<feature type="binding site" evidence="12">
    <location>
        <position position="283"/>
    </location>
    <ligand>
        <name>ATP</name>
        <dbReference type="ChEBI" id="CHEBI:30616"/>
    </ligand>
</feature>
<evidence type="ECO:0000256" key="13">
    <source>
        <dbReference type="PIRSR" id="PIRSR001529-1"/>
    </source>
</evidence>
<feature type="binding site" evidence="13">
    <location>
        <position position="236"/>
    </location>
    <ligand>
        <name>L-serine</name>
        <dbReference type="ChEBI" id="CHEBI:33384"/>
    </ligand>
</feature>
<evidence type="ECO:0000313" key="16">
    <source>
        <dbReference type="EMBL" id="AFA41109.1"/>
    </source>
</evidence>
<evidence type="ECO:0000256" key="12">
    <source>
        <dbReference type="HAMAP-Rule" id="MF_00176"/>
    </source>
</evidence>
<dbReference type="Pfam" id="PF02403">
    <property type="entry name" value="Seryl_tRNA_N"/>
    <property type="match status" value="1"/>
</dbReference>
<dbReference type="STRING" id="1142511.WIGMOR_0269"/>
<dbReference type="InterPro" id="IPR015866">
    <property type="entry name" value="Ser-tRNA-synth_1_N"/>
</dbReference>
<comment type="catalytic activity">
    <reaction evidence="10 12">
        <text>tRNA(Sec) + L-serine + ATP = L-seryl-tRNA(Sec) + AMP + diphosphate + H(+)</text>
        <dbReference type="Rhea" id="RHEA:42580"/>
        <dbReference type="Rhea" id="RHEA-COMP:9742"/>
        <dbReference type="Rhea" id="RHEA-COMP:10128"/>
        <dbReference type="ChEBI" id="CHEBI:15378"/>
        <dbReference type="ChEBI" id="CHEBI:30616"/>
        <dbReference type="ChEBI" id="CHEBI:33019"/>
        <dbReference type="ChEBI" id="CHEBI:33384"/>
        <dbReference type="ChEBI" id="CHEBI:78442"/>
        <dbReference type="ChEBI" id="CHEBI:78533"/>
        <dbReference type="ChEBI" id="CHEBI:456215"/>
        <dbReference type="EC" id="6.1.1.11"/>
    </reaction>
</comment>
<keyword evidence="6 12" id="KW-0547">Nucleotide-binding</keyword>
<keyword evidence="17" id="KW-1185">Reference proteome</keyword>
<dbReference type="SUPFAM" id="SSF55681">
    <property type="entry name" value="Class II aaRS and biotin synthetases"/>
    <property type="match status" value="1"/>
</dbReference>
<feature type="binding site" evidence="12 14">
    <location>
        <begin position="267"/>
        <end position="269"/>
    </location>
    <ligand>
        <name>ATP</name>
        <dbReference type="ChEBI" id="CHEBI:30616"/>
    </ligand>
</feature>
<dbReference type="PRINTS" id="PR00981">
    <property type="entry name" value="TRNASYNTHSER"/>
</dbReference>
<dbReference type="PANTHER" id="PTHR43697:SF1">
    <property type="entry name" value="SERINE--TRNA LIGASE"/>
    <property type="match status" value="1"/>
</dbReference>
<organism evidence="16 17">
    <name type="scientific">Wigglesworthia glossinidia endosymbiont of Glossina morsitans morsitans</name>
    <name type="common">Yale colony</name>
    <dbReference type="NCBI Taxonomy" id="1142511"/>
    <lineage>
        <taxon>Bacteria</taxon>
        <taxon>Pseudomonadati</taxon>
        <taxon>Pseudomonadota</taxon>
        <taxon>Gammaproteobacteria</taxon>
        <taxon>Enterobacterales</taxon>
        <taxon>Erwiniaceae</taxon>
        <taxon>Wigglesworthia</taxon>
    </lineage>
</organism>
<evidence type="ECO:0000256" key="8">
    <source>
        <dbReference type="ARBA" id="ARBA00022917"/>
    </source>
</evidence>
<evidence type="ECO:0000256" key="2">
    <source>
        <dbReference type="ARBA" id="ARBA00005045"/>
    </source>
</evidence>
<dbReference type="SUPFAM" id="SSF46589">
    <property type="entry name" value="tRNA-binding arm"/>
    <property type="match status" value="1"/>
</dbReference>